<evidence type="ECO:0000256" key="4">
    <source>
        <dbReference type="ARBA" id="ARBA00007434"/>
    </source>
</evidence>
<keyword evidence="7" id="KW-0808">Transferase</keyword>
<evidence type="ECO:0000256" key="7">
    <source>
        <dbReference type="ARBA" id="ARBA00022679"/>
    </source>
</evidence>
<dbReference type="PROSITE" id="PS51698">
    <property type="entry name" value="U_BOX"/>
    <property type="match status" value="1"/>
</dbReference>
<dbReference type="GO" id="GO:0036503">
    <property type="term" value="P:ERAD pathway"/>
    <property type="evidence" value="ECO:0007669"/>
    <property type="project" value="InterPro"/>
</dbReference>
<reference evidence="11" key="1">
    <citation type="submission" date="2021-01" db="EMBL/GenBank/DDBJ databases">
        <authorList>
            <person name="Corre E."/>
            <person name="Pelletier E."/>
            <person name="Niang G."/>
            <person name="Scheremetjew M."/>
            <person name="Finn R."/>
            <person name="Kale V."/>
            <person name="Holt S."/>
            <person name="Cochrane G."/>
            <person name="Meng A."/>
            <person name="Brown T."/>
            <person name="Cohen L."/>
        </authorList>
    </citation>
    <scope>NUCLEOTIDE SEQUENCE</scope>
    <source>
        <strain evidence="11">CCMP443</strain>
    </source>
</reference>
<dbReference type="GO" id="GO:0000209">
    <property type="term" value="P:protein polyubiquitination"/>
    <property type="evidence" value="ECO:0007669"/>
    <property type="project" value="TreeGrafter"/>
</dbReference>
<sequence length="153" mass="16257">MGDEDDEDDEDDDEEMEYSDEEGMHGSEAAQAALADAQSASLEAATDAHYAAASGSGVASAQKNPADELGIAAEDIPEEFLDPITQQYMVEPVVLPSSGATLDRSTVLRHLRTNPSDPYTQVRLTAQMLQPATELRGKMAVWLAGKKATLGSS</sequence>
<dbReference type="SMART" id="SM00504">
    <property type="entry name" value="Ubox"/>
    <property type="match status" value="1"/>
</dbReference>
<dbReference type="GO" id="GO:0005634">
    <property type="term" value="C:nucleus"/>
    <property type="evidence" value="ECO:0007669"/>
    <property type="project" value="TreeGrafter"/>
</dbReference>
<evidence type="ECO:0000256" key="2">
    <source>
        <dbReference type="ARBA" id="ARBA00004496"/>
    </source>
</evidence>
<dbReference type="GO" id="GO:0005737">
    <property type="term" value="C:cytoplasm"/>
    <property type="evidence" value="ECO:0007669"/>
    <property type="project" value="UniProtKB-SubCell"/>
</dbReference>
<comment type="catalytic activity">
    <reaction evidence="1">
        <text>S-ubiquitinyl-[E2 ubiquitin-conjugating enzyme]-L-cysteine + [acceptor protein]-L-lysine = [E2 ubiquitin-conjugating enzyme]-L-cysteine + N(6)-ubiquitinyl-[acceptor protein]-L-lysine.</text>
        <dbReference type="EC" id="2.3.2.27"/>
    </reaction>
</comment>
<evidence type="ECO:0000256" key="9">
    <source>
        <dbReference type="SAM" id="MobiDB-lite"/>
    </source>
</evidence>
<dbReference type="EMBL" id="HBFN01006980">
    <property type="protein sequence ID" value="CAD8785505.1"/>
    <property type="molecule type" value="Transcribed_RNA"/>
</dbReference>
<accession>A0A7S0YLE5</accession>
<name>A0A7S0YLE5_9CRYP</name>
<gene>
    <name evidence="11" type="ORF">HTEP1355_LOCUS4078</name>
</gene>
<dbReference type="AlphaFoldDB" id="A0A7S0YLE5"/>
<dbReference type="SUPFAM" id="SSF57850">
    <property type="entry name" value="RING/U-box"/>
    <property type="match status" value="1"/>
</dbReference>
<dbReference type="InterPro" id="IPR013083">
    <property type="entry name" value="Znf_RING/FYVE/PHD"/>
</dbReference>
<feature type="compositionally biased region" description="Low complexity" evidence="9">
    <location>
        <begin position="28"/>
        <end position="61"/>
    </location>
</feature>
<comment type="similarity">
    <text evidence="4">Belongs to the ubiquitin conjugation factor E4 family.</text>
</comment>
<evidence type="ECO:0000313" key="11">
    <source>
        <dbReference type="EMBL" id="CAD8785505.1"/>
    </source>
</evidence>
<dbReference type="GO" id="GO:0000151">
    <property type="term" value="C:ubiquitin ligase complex"/>
    <property type="evidence" value="ECO:0007669"/>
    <property type="project" value="InterPro"/>
</dbReference>
<evidence type="ECO:0000256" key="6">
    <source>
        <dbReference type="ARBA" id="ARBA00022490"/>
    </source>
</evidence>
<evidence type="ECO:0000256" key="3">
    <source>
        <dbReference type="ARBA" id="ARBA00004906"/>
    </source>
</evidence>
<dbReference type="PANTHER" id="PTHR13931">
    <property type="entry name" value="UBIQUITINATION FACTOR E4"/>
    <property type="match status" value="1"/>
</dbReference>
<keyword evidence="6" id="KW-0963">Cytoplasm</keyword>
<evidence type="ECO:0000256" key="5">
    <source>
        <dbReference type="ARBA" id="ARBA00012483"/>
    </source>
</evidence>
<feature type="domain" description="U-box" evidence="10">
    <location>
        <begin position="75"/>
        <end position="149"/>
    </location>
</feature>
<organism evidence="11">
    <name type="scientific">Hemiselmis tepida</name>
    <dbReference type="NCBI Taxonomy" id="464990"/>
    <lineage>
        <taxon>Eukaryota</taxon>
        <taxon>Cryptophyceae</taxon>
        <taxon>Cryptomonadales</taxon>
        <taxon>Hemiselmidaceae</taxon>
        <taxon>Hemiselmis</taxon>
    </lineage>
</organism>
<dbReference type="Pfam" id="PF04564">
    <property type="entry name" value="U-box"/>
    <property type="match status" value="1"/>
</dbReference>
<feature type="region of interest" description="Disordered" evidence="9">
    <location>
        <begin position="1"/>
        <end position="64"/>
    </location>
</feature>
<proteinExistence type="inferred from homology"/>
<dbReference type="FunFam" id="3.30.40.10:FF:000055">
    <property type="entry name" value="Ubiquitin conjugation factor e4 a"/>
    <property type="match status" value="1"/>
</dbReference>
<dbReference type="InterPro" id="IPR045132">
    <property type="entry name" value="UBE4"/>
</dbReference>
<keyword evidence="8" id="KW-0833">Ubl conjugation pathway</keyword>
<comment type="subcellular location">
    <subcellularLocation>
        <location evidence="2">Cytoplasm</location>
    </subcellularLocation>
</comment>
<protein>
    <recommendedName>
        <fullName evidence="5">RING-type E3 ubiquitin transferase</fullName>
        <ecNumber evidence="5">2.3.2.27</ecNumber>
    </recommendedName>
</protein>
<comment type="pathway">
    <text evidence="3">Protein modification; protein ubiquitination.</text>
</comment>
<evidence type="ECO:0000256" key="8">
    <source>
        <dbReference type="ARBA" id="ARBA00022786"/>
    </source>
</evidence>
<feature type="compositionally biased region" description="Acidic residues" evidence="9">
    <location>
        <begin position="1"/>
        <end position="21"/>
    </location>
</feature>
<evidence type="ECO:0000259" key="10">
    <source>
        <dbReference type="PROSITE" id="PS51698"/>
    </source>
</evidence>
<dbReference type="EC" id="2.3.2.27" evidence="5"/>
<dbReference type="GO" id="GO:0034450">
    <property type="term" value="F:ubiquitin-ubiquitin ligase activity"/>
    <property type="evidence" value="ECO:0007669"/>
    <property type="project" value="InterPro"/>
</dbReference>
<dbReference type="PANTHER" id="PTHR13931:SF2">
    <property type="entry name" value="UBIQUITIN CONJUGATION FACTOR E4 B"/>
    <property type="match status" value="1"/>
</dbReference>
<dbReference type="Gene3D" id="3.30.40.10">
    <property type="entry name" value="Zinc/RING finger domain, C3HC4 (zinc finger)"/>
    <property type="match status" value="1"/>
</dbReference>
<dbReference type="InterPro" id="IPR003613">
    <property type="entry name" value="Ubox_domain"/>
</dbReference>
<evidence type="ECO:0000256" key="1">
    <source>
        <dbReference type="ARBA" id="ARBA00000900"/>
    </source>
</evidence>